<feature type="transmembrane region" description="Helical" evidence="2">
    <location>
        <begin position="146"/>
        <end position="170"/>
    </location>
</feature>
<dbReference type="AlphaFoldDB" id="A0A2M9HSM7"/>
<gene>
    <name evidence="4" type="ORF">CUU80_01360</name>
</gene>
<comment type="caution">
    <text evidence="4">The sequence shown here is derived from an EMBL/GenBank/DDBJ whole genome shotgun (WGS) entry which is preliminary data.</text>
</comment>
<dbReference type="Pfam" id="PF12158">
    <property type="entry name" value="DUF3592"/>
    <property type="match status" value="1"/>
</dbReference>
<keyword evidence="5" id="KW-1185">Reference proteome</keyword>
<keyword evidence="2" id="KW-0812">Transmembrane</keyword>
<evidence type="ECO:0000313" key="4">
    <source>
        <dbReference type="EMBL" id="PJM79821.1"/>
    </source>
</evidence>
<dbReference type="Proteomes" id="UP000228755">
    <property type="component" value="Unassembled WGS sequence"/>
</dbReference>
<organism evidence="4 5">
    <name type="scientific">Bifidobacterium scaligerum</name>
    <dbReference type="NCBI Taxonomy" id="2052656"/>
    <lineage>
        <taxon>Bacteria</taxon>
        <taxon>Bacillati</taxon>
        <taxon>Actinomycetota</taxon>
        <taxon>Actinomycetes</taxon>
        <taxon>Bifidobacteriales</taxon>
        <taxon>Bifidobacteriaceae</taxon>
        <taxon>Bifidobacterium</taxon>
    </lineage>
</organism>
<reference evidence="4 5" key="1">
    <citation type="submission" date="2017-11" db="EMBL/GenBank/DDBJ databases">
        <title>Draft genome sequences of strains TRE 1, TRE D, TRE H and TRI 7, isolated from tamarins, belonging to four potential novel Bifidobacterium species.</title>
        <authorList>
            <person name="Mattarelli P."/>
            <person name="Modesto M."/>
            <person name="Bonetti A."/>
            <person name="Puglisi E."/>
            <person name="Morelli L."/>
        </authorList>
    </citation>
    <scope>NUCLEOTIDE SEQUENCE [LARGE SCALE GENOMIC DNA]</scope>
    <source>
        <strain evidence="5">TRED</strain>
    </source>
</reference>
<accession>A0A2M9HSM7</accession>
<evidence type="ECO:0000256" key="2">
    <source>
        <dbReference type="SAM" id="Phobius"/>
    </source>
</evidence>
<evidence type="ECO:0000256" key="1">
    <source>
        <dbReference type="SAM" id="MobiDB-lite"/>
    </source>
</evidence>
<sequence>MAPDNHGTYASASTTSHHDAHARNNVRGSKNEWSWAVICGLFSAIGAIMLVVNIIFLVDEVRLRADCTELTDGIVTQLVFNPADESDEDSSDTWTPVFRYSADGQTYEQKFSIASSPPRYEVGQAVAILYDPANPSRYVVKGDNSALALCAILMVMCTCFTAVLPIALLIQKANNPGSNRTSGVQGTKGPVKPNASPSSTTQKHADTSSMFNGKEPSQLPY</sequence>
<evidence type="ECO:0000259" key="3">
    <source>
        <dbReference type="Pfam" id="PF12158"/>
    </source>
</evidence>
<proteinExistence type="predicted"/>
<dbReference type="EMBL" id="PGLQ01000001">
    <property type="protein sequence ID" value="PJM79821.1"/>
    <property type="molecule type" value="Genomic_DNA"/>
</dbReference>
<feature type="domain" description="DUF3592" evidence="3">
    <location>
        <begin position="71"/>
        <end position="143"/>
    </location>
</feature>
<dbReference type="InterPro" id="IPR021994">
    <property type="entry name" value="DUF3592"/>
</dbReference>
<dbReference type="OrthoDB" id="3239119at2"/>
<feature type="compositionally biased region" description="Polar residues" evidence="1">
    <location>
        <begin position="195"/>
        <end position="211"/>
    </location>
</feature>
<protein>
    <recommendedName>
        <fullName evidence="3">DUF3592 domain-containing protein</fullName>
    </recommendedName>
</protein>
<evidence type="ECO:0000313" key="5">
    <source>
        <dbReference type="Proteomes" id="UP000228755"/>
    </source>
</evidence>
<feature type="region of interest" description="Disordered" evidence="1">
    <location>
        <begin position="1"/>
        <end position="22"/>
    </location>
</feature>
<keyword evidence="2" id="KW-0472">Membrane</keyword>
<feature type="region of interest" description="Disordered" evidence="1">
    <location>
        <begin position="177"/>
        <end position="221"/>
    </location>
</feature>
<dbReference type="RefSeq" id="WP_100495564.1">
    <property type="nucleotide sequence ID" value="NZ_PGLQ01000001.1"/>
</dbReference>
<name>A0A2M9HSM7_9BIFI</name>
<feature type="transmembrane region" description="Helical" evidence="2">
    <location>
        <begin position="33"/>
        <end position="58"/>
    </location>
</feature>
<keyword evidence="2" id="KW-1133">Transmembrane helix</keyword>